<dbReference type="Gene3D" id="3.30.900.20">
    <property type="match status" value="1"/>
</dbReference>
<protein>
    <submittedName>
        <fullName evidence="2">Uncharacterized protein</fullName>
    </submittedName>
</protein>
<dbReference type="GO" id="GO:0005634">
    <property type="term" value="C:nucleus"/>
    <property type="evidence" value="ECO:0007669"/>
    <property type="project" value="InterPro"/>
</dbReference>
<evidence type="ECO:0000313" key="3">
    <source>
        <dbReference type="Proteomes" id="UP001417504"/>
    </source>
</evidence>
<reference evidence="2 3" key="1">
    <citation type="submission" date="2024-01" db="EMBL/GenBank/DDBJ databases">
        <title>Genome assemblies of Stephania.</title>
        <authorList>
            <person name="Yang L."/>
        </authorList>
    </citation>
    <scope>NUCLEOTIDE SEQUENCE [LARGE SCALE GENOMIC DNA]</scope>
    <source>
        <strain evidence="2">QJT</strain>
        <tissue evidence="2">Leaf</tissue>
    </source>
</reference>
<keyword evidence="1" id="KW-0175">Coiled coil</keyword>
<evidence type="ECO:0000313" key="2">
    <source>
        <dbReference type="EMBL" id="KAK9137227.1"/>
    </source>
</evidence>
<dbReference type="EMBL" id="JBBNAE010000003">
    <property type="protein sequence ID" value="KAK9137227.1"/>
    <property type="molecule type" value="Genomic_DNA"/>
</dbReference>
<feature type="coiled-coil region" evidence="1">
    <location>
        <begin position="42"/>
        <end position="107"/>
    </location>
</feature>
<dbReference type="Pfam" id="PF06581">
    <property type="entry name" value="p31comet"/>
    <property type="match status" value="1"/>
</dbReference>
<name>A0AAP0PAS3_9MAGN</name>
<dbReference type="InterPro" id="IPR053729">
    <property type="entry name" value="MAD2L1BP_domain_sf"/>
</dbReference>
<evidence type="ECO:0000256" key="1">
    <source>
        <dbReference type="SAM" id="Coils"/>
    </source>
</evidence>
<dbReference type="InterPro" id="IPR009511">
    <property type="entry name" value="MAD1/Cdc20-bound-Mad2-bd"/>
</dbReference>
<gene>
    <name evidence="2" type="ORF">Sjap_007821</name>
</gene>
<dbReference type="Proteomes" id="UP001417504">
    <property type="component" value="Unassembled WGS sequence"/>
</dbReference>
<dbReference type="PANTHER" id="PTHR15681:SF1">
    <property type="entry name" value="MAD2L1-BINDING PROTEIN"/>
    <property type="match status" value="1"/>
</dbReference>
<keyword evidence="3" id="KW-1185">Reference proteome</keyword>
<dbReference type="GO" id="GO:0007096">
    <property type="term" value="P:regulation of exit from mitosis"/>
    <property type="evidence" value="ECO:0007669"/>
    <property type="project" value="InterPro"/>
</dbReference>
<accession>A0AAP0PAS3</accession>
<proteinExistence type="predicted"/>
<dbReference type="AlphaFoldDB" id="A0AAP0PAS3"/>
<sequence>MMMECTEIEAASEVLEKSVIFHVVKEMIGFVLYMHQQIPSVLQDLNLEFDAMRIERNDLESGLKQGDEKASTRRKLSGRMRELKQGLRKLEKLMNSISSVLAALRQMLDEVHGVQVVVLILGSSPMQPRHVYELSFSQGSVALEREIECTKNKAAEALSRKIIRALISNGAGSVSYAGPMKLFFLVKAPASFTLPQHFLPKREFRYKKKTVPFRLHIKCKVRNQIMENSLQPFQSSTSSESKSNEIIWFQCRHTIKGLACKSTFSEE</sequence>
<dbReference type="PANTHER" id="PTHR15681">
    <property type="entry name" value="MAD2L1-BINDING PROTEIN"/>
    <property type="match status" value="1"/>
</dbReference>
<comment type="caution">
    <text evidence="2">The sequence shown here is derived from an EMBL/GenBank/DDBJ whole genome shotgun (WGS) entry which is preliminary data.</text>
</comment>
<organism evidence="2 3">
    <name type="scientific">Stephania japonica</name>
    <dbReference type="NCBI Taxonomy" id="461633"/>
    <lineage>
        <taxon>Eukaryota</taxon>
        <taxon>Viridiplantae</taxon>
        <taxon>Streptophyta</taxon>
        <taxon>Embryophyta</taxon>
        <taxon>Tracheophyta</taxon>
        <taxon>Spermatophyta</taxon>
        <taxon>Magnoliopsida</taxon>
        <taxon>Ranunculales</taxon>
        <taxon>Menispermaceae</taxon>
        <taxon>Menispermoideae</taxon>
        <taxon>Cissampelideae</taxon>
        <taxon>Stephania</taxon>
    </lineage>
</organism>